<sequence length="170" mass="17446">MSITNFPNGLSSFGNILGGGAEHVNPNSLTFYVSPSNGVVPGSDSNDGSAEAPFATIQKGIDACRNNYGDRVVCLRGSHVVTAAINFNKTGIIVTTQDYGIAPQGKGEFFDVLAAASFTDGPVAIITKRCRIEGLAFVSRDTGALFFSGAAILIGGAAAGGFGVHIRGCR</sequence>
<name>A0A0F9KQC9_9ZZZZ</name>
<dbReference type="InterPro" id="IPR011050">
    <property type="entry name" value="Pectin_lyase_fold/virulence"/>
</dbReference>
<feature type="non-terminal residue" evidence="2">
    <location>
        <position position="170"/>
    </location>
</feature>
<dbReference type="SUPFAM" id="SSF51126">
    <property type="entry name" value="Pectin lyase-like"/>
    <property type="match status" value="1"/>
</dbReference>
<evidence type="ECO:0000256" key="1">
    <source>
        <dbReference type="SAM" id="Phobius"/>
    </source>
</evidence>
<organism evidence="2">
    <name type="scientific">marine sediment metagenome</name>
    <dbReference type="NCBI Taxonomy" id="412755"/>
    <lineage>
        <taxon>unclassified sequences</taxon>
        <taxon>metagenomes</taxon>
        <taxon>ecological metagenomes</taxon>
    </lineage>
</organism>
<proteinExistence type="predicted"/>
<comment type="caution">
    <text evidence="2">The sequence shown here is derived from an EMBL/GenBank/DDBJ whole genome shotgun (WGS) entry which is preliminary data.</text>
</comment>
<dbReference type="InterPro" id="IPR012334">
    <property type="entry name" value="Pectin_lyas_fold"/>
</dbReference>
<accession>A0A0F9KQC9</accession>
<reference evidence="2" key="1">
    <citation type="journal article" date="2015" name="Nature">
        <title>Complex archaea that bridge the gap between prokaryotes and eukaryotes.</title>
        <authorList>
            <person name="Spang A."/>
            <person name="Saw J.H."/>
            <person name="Jorgensen S.L."/>
            <person name="Zaremba-Niedzwiedzka K."/>
            <person name="Martijn J."/>
            <person name="Lind A.E."/>
            <person name="van Eijk R."/>
            <person name="Schleper C."/>
            <person name="Guy L."/>
            <person name="Ettema T.J."/>
        </authorList>
    </citation>
    <scope>NUCLEOTIDE SEQUENCE</scope>
</reference>
<keyword evidence="1" id="KW-0812">Transmembrane</keyword>
<dbReference type="AlphaFoldDB" id="A0A0F9KQC9"/>
<evidence type="ECO:0000313" key="2">
    <source>
        <dbReference type="EMBL" id="KKM24278.1"/>
    </source>
</evidence>
<protein>
    <submittedName>
        <fullName evidence="2">Uncharacterized protein</fullName>
    </submittedName>
</protein>
<gene>
    <name evidence="2" type="ORF">LCGC14_1606750</name>
</gene>
<feature type="transmembrane region" description="Helical" evidence="1">
    <location>
        <begin position="145"/>
        <end position="166"/>
    </location>
</feature>
<keyword evidence="1" id="KW-0472">Membrane</keyword>
<dbReference type="EMBL" id="LAZR01012956">
    <property type="protein sequence ID" value="KKM24278.1"/>
    <property type="molecule type" value="Genomic_DNA"/>
</dbReference>
<keyword evidence="1" id="KW-1133">Transmembrane helix</keyword>
<dbReference type="Gene3D" id="2.160.20.10">
    <property type="entry name" value="Single-stranded right-handed beta-helix, Pectin lyase-like"/>
    <property type="match status" value="1"/>
</dbReference>